<keyword evidence="3" id="KW-1185">Reference proteome</keyword>
<organism evidence="2 3">
    <name type="scientific">Marinicauda algicola</name>
    <dbReference type="NCBI Taxonomy" id="2029849"/>
    <lineage>
        <taxon>Bacteria</taxon>
        <taxon>Pseudomonadati</taxon>
        <taxon>Pseudomonadota</taxon>
        <taxon>Alphaproteobacteria</taxon>
        <taxon>Maricaulales</taxon>
        <taxon>Maricaulaceae</taxon>
        <taxon>Marinicauda</taxon>
    </lineage>
</organism>
<dbReference type="NCBIfam" id="TIGR03177">
    <property type="entry name" value="pilus_cpaB"/>
    <property type="match status" value="1"/>
</dbReference>
<evidence type="ECO:0000313" key="2">
    <source>
        <dbReference type="EMBL" id="TGY88428.1"/>
    </source>
</evidence>
<proteinExistence type="predicted"/>
<dbReference type="RefSeq" id="WP_135996274.1">
    <property type="nucleotide sequence ID" value="NZ_CP071057.1"/>
</dbReference>
<dbReference type="Pfam" id="PF08666">
    <property type="entry name" value="SAF"/>
    <property type="match status" value="1"/>
</dbReference>
<dbReference type="SMART" id="SM00858">
    <property type="entry name" value="SAF"/>
    <property type="match status" value="1"/>
</dbReference>
<dbReference type="Proteomes" id="UP000308054">
    <property type="component" value="Unassembled WGS sequence"/>
</dbReference>
<gene>
    <name evidence="2" type="primary">cpaB</name>
    <name evidence="2" type="ORF">E5163_11465</name>
</gene>
<dbReference type="Pfam" id="PF16976">
    <property type="entry name" value="RcpC"/>
    <property type="match status" value="1"/>
</dbReference>
<dbReference type="OrthoDB" id="163768at2"/>
<feature type="domain" description="SAF" evidence="1">
    <location>
        <begin position="47"/>
        <end position="115"/>
    </location>
</feature>
<comment type="caution">
    <text evidence="2">The sequence shown here is derived from an EMBL/GenBank/DDBJ whole genome shotgun (WGS) entry which is preliminary data.</text>
</comment>
<dbReference type="CDD" id="cd11614">
    <property type="entry name" value="SAF_CpaB_FlgA_like"/>
    <property type="match status" value="1"/>
</dbReference>
<sequence length="268" mass="27590">MNIARILILALAAVAAVVAAIFVRGAMQPSAAPSEPVAEVREAAPSVRVLAARGEFAAGHRIQPADLYWQAWPEEALSPAYVTEAGRPEAITDFAGAVVRSPMAQGEPVSERKLVQPGEAGFMAAVIAPGMRAVAVPTSAQAGAGGFILPNDRVDVIVTMDVEDRMTSRMLVENVRVLAIDQTYSEEEEGAVVGSTATLELTPGQAEQVALAVAAGDIALALRSVADTAGGPQSGAIAPAEPVGEAAPRSVRVVRYGQEHRVALGGGQ</sequence>
<dbReference type="EMBL" id="SRXW01000003">
    <property type="protein sequence ID" value="TGY88428.1"/>
    <property type="molecule type" value="Genomic_DNA"/>
</dbReference>
<dbReference type="AlphaFoldDB" id="A0A4S2GZJ6"/>
<dbReference type="InterPro" id="IPR017592">
    <property type="entry name" value="Pilus_assmbl_Flp-typ_CpaB"/>
</dbReference>
<evidence type="ECO:0000313" key="3">
    <source>
        <dbReference type="Proteomes" id="UP000308054"/>
    </source>
</evidence>
<reference evidence="2 3" key="1">
    <citation type="journal article" date="2017" name="Int. J. Syst. Evol. Microbiol.">
        <title>Marinicauda algicola sp. nov., isolated from a marine red alga Rhodosorus marinus.</title>
        <authorList>
            <person name="Jeong S.E."/>
            <person name="Jeon S.H."/>
            <person name="Chun B.H."/>
            <person name="Kim D.W."/>
            <person name="Jeon C.O."/>
        </authorList>
    </citation>
    <scope>NUCLEOTIDE SEQUENCE [LARGE SCALE GENOMIC DNA]</scope>
    <source>
        <strain evidence="2 3">JCM 31718</strain>
    </source>
</reference>
<name>A0A4S2GZJ6_9PROT</name>
<dbReference type="InterPro" id="IPR013974">
    <property type="entry name" value="SAF"/>
</dbReference>
<evidence type="ECO:0000259" key="1">
    <source>
        <dbReference type="SMART" id="SM00858"/>
    </source>
</evidence>
<dbReference type="InterPro" id="IPR031571">
    <property type="entry name" value="RcpC_dom"/>
</dbReference>
<accession>A0A4S2GZJ6</accession>
<protein>
    <submittedName>
        <fullName evidence="2">Flp pilus assembly protein CpaB</fullName>
    </submittedName>
</protein>